<dbReference type="EMBL" id="JAUKPO010000026">
    <property type="protein sequence ID" value="MDO1450168.1"/>
    <property type="molecule type" value="Genomic_DNA"/>
</dbReference>
<dbReference type="Gene3D" id="3.10.620.30">
    <property type="match status" value="1"/>
</dbReference>
<dbReference type="Gene3D" id="2.60.40.3140">
    <property type="match status" value="1"/>
</dbReference>
<evidence type="ECO:0000259" key="2">
    <source>
        <dbReference type="Pfam" id="PF12969"/>
    </source>
</evidence>
<keyword evidence="4" id="KW-1185">Reference proteome</keyword>
<evidence type="ECO:0000313" key="4">
    <source>
        <dbReference type="Proteomes" id="UP001168528"/>
    </source>
</evidence>
<reference evidence="3" key="1">
    <citation type="submission" date="2023-07" db="EMBL/GenBank/DDBJ databases">
        <title>The genome sequence of Rhodocytophaga aerolata KACC 12507.</title>
        <authorList>
            <person name="Zhang X."/>
        </authorList>
    </citation>
    <scope>NUCLEOTIDE SEQUENCE</scope>
    <source>
        <strain evidence="3">KACC 12507</strain>
    </source>
</reference>
<feature type="domain" description="Transglutaminase-like" evidence="1">
    <location>
        <begin position="313"/>
        <end position="381"/>
    </location>
</feature>
<dbReference type="InterPro" id="IPR024618">
    <property type="entry name" value="DUF3857"/>
</dbReference>
<evidence type="ECO:0000313" key="3">
    <source>
        <dbReference type="EMBL" id="MDO1450168.1"/>
    </source>
</evidence>
<dbReference type="InterPro" id="IPR038765">
    <property type="entry name" value="Papain-like_cys_pep_sf"/>
</dbReference>
<dbReference type="Pfam" id="PF12969">
    <property type="entry name" value="DUF3857"/>
    <property type="match status" value="1"/>
</dbReference>
<accession>A0ABT8RDI8</accession>
<comment type="caution">
    <text evidence="3">The sequence shown here is derived from an EMBL/GenBank/DDBJ whole genome shotgun (WGS) entry which is preliminary data.</text>
</comment>
<dbReference type="Pfam" id="PF01841">
    <property type="entry name" value="Transglut_core"/>
    <property type="match status" value="1"/>
</dbReference>
<evidence type="ECO:0000259" key="1">
    <source>
        <dbReference type="Pfam" id="PF01841"/>
    </source>
</evidence>
<dbReference type="InterPro" id="IPR002931">
    <property type="entry name" value="Transglutaminase-like"/>
</dbReference>
<proteinExistence type="predicted"/>
<sequence>MKDVRQSFRFTTQMVVEVVYKIYSQTSLKRSVEDGLITNGRMVAKFRRLVYLFLLITVASQLQAQSPPPLQWGKVNAEEGQLKVCPFDSSASAVVLSDYGRIVFGYEAVYIERHKRIKILTRKGLQEATISIPYYAKDNLEKIAFLRAQTLKLDEKGKVSSQEVSAKLIFDVNHSSSLREKRFTFPNVDEGTIVEYRYTTISKNFFTLAGWNFQSNIPTMHSELRVEKPQSLTYRILLQGNRLSQKYEKLDAQTWSLDNLHALVREPFVANYQNYAEKISFQLAIFNKTDGVPLESDNHLTYLGQRDKAKDILKTILTGNETETQRLHKIYNYVKATFRWNKSYSFFIYQNFHSFLETKQGQTAEINLFLILLLREAGLNVHPTLLSTRDQGKVYLTDKPLLSQFNHLVALAQADTKELFLDATDPFRPYSLLDKNDLNEDAFVLDKQNPRWVKIHQANFSRQITSAEVDFSNPLKPVYHFSVKYEGYEALAKRQKYAEEGKKVLAKEEISTQYQEFKQIRSEIQQMDNCDEALLIKLTYQADTASQDQAGFIYFNPVLLSEFNENPFNNEKRYLPVELDYPATYTYVLTMKIPPGYQLQEMPQSTLIKFPEDLAEFRYQISCKDNVIQLMTKVAFKSTLIPCDYYQHLREFYDQFMAKHREIIVLKKIG</sequence>
<dbReference type="Proteomes" id="UP001168528">
    <property type="component" value="Unassembled WGS sequence"/>
</dbReference>
<dbReference type="Gene3D" id="2.60.120.1130">
    <property type="match status" value="1"/>
</dbReference>
<dbReference type="RefSeq" id="WP_302040971.1">
    <property type="nucleotide sequence ID" value="NZ_JAUKPO010000026.1"/>
</dbReference>
<protein>
    <submittedName>
        <fullName evidence="3">DUF3857 and transglutaminase domain-containing protein</fullName>
    </submittedName>
</protein>
<name>A0ABT8RDI8_9BACT</name>
<organism evidence="3 4">
    <name type="scientific">Rhodocytophaga aerolata</name>
    <dbReference type="NCBI Taxonomy" id="455078"/>
    <lineage>
        <taxon>Bacteria</taxon>
        <taxon>Pseudomonadati</taxon>
        <taxon>Bacteroidota</taxon>
        <taxon>Cytophagia</taxon>
        <taxon>Cytophagales</taxon>
        <taxon>Rhodocytophagaceae</taxon>
        <taxon>Rhodocytophaga</taxon>
    </lineage>
</organism>
<gene>
    <name evidence="3" type="ORF">Q0590_28060</name>
</gene>
<dbReference type="SUPFAM" id="SSF54001">
    <property type="entry name" value="Cysteine proteinases"/>
    <property type="match status" value="1"/>
</dbReference>
<feature type="domain" description="DUF3857" evidence="2">
    <location>
        <begin position="111"/>
        <end position="262"/>
    </location>
</feature>